<dbReference type="AlphaFoldDB" id="A0LVH0"/>
<dbReference type="InterPro" id="IPR036969">
    <property type="entry name" value="Citrate_synthase_sf"/>
</dbReference>
<dbReference type="GO" id="GO:0006099">
    <property type="term" value="P:tricarboxylic acid cycle"/>
    <property type="evidence" value="ECO:0007669"/>
    <property type="project" value="UniProtKB-UniPathway"/>
</dbReference>
<dbReference type="OrthoDB" id="9800864at2"/>
<dbReference type="InterPro" id="IPR016143">
    <property type="entry name" value="Citrate_synth-like_sm_a-sub"/>
</dbReference>
<protein>
    <recommendedName>
        <fullName evidence="6">Citrate synthase</fullName>
    </recommendedName>
</protein>
<evidence type="ECO:0000313" key="9">
    <source>
        <dbReference type="EMBL" id="ABK53430.1"/>
    </source>
</evidence>
<dbReference type="FunCoup" id="A0LVH0">
    <property type="interactions" value="238"/>
</dbReference>
<dbReference type="InterPro" id="IPR011278">
    <property type="entry name" value="2-MeCitrate/Citrate_synth_II"/>
</dbReference>
<dbReference type="SUPFAM" id="SSF48256">
    <property type="entry name" value="Citrate synthase"/>
    <property type="match status" value="1"/>
</dbReference>
<accession>A0LVH0</accession>
<dbReference type="NCBIfam" id="TIGR01800">
    <property type="entry name" value="cit_synth_II"/>
    <property type="match status" value="1"/>
</dbReference>
<evidence type="ECO:0000256" key="3">
    <source>
        <dbReference type="ARBA" id="ARBA00022532"/>
    </source>
</evidence>
<evidence type="ECO:0000256" key="4">
    <source>
        <dbReference type="ARBA" id="ARBA00022679"/>
    </source>
</evidence>
<comment type="similarity">
    <text evidence="2 6 8">Belongs to the citrate synthase family.</text>
</comment>
<gene>
    <name evidence="9" type="ordered locus">Acel_1658</name>
</gene>
<feature type="active site" evidence="7">
    <location>
        <position position="315"/>
    </location>
</feature>
<comment type="pathway">
    <text evidence="1">Carbohydrate metabolism; tricarboxylic acid cycle.</text>
</comment>
<keyword evidence="4 6" id="KW-0808">Transferase</keyword>
<dbReference type="Gene3D" id="1.10.230.10">
    <property type="entry name" value="Cytochrome P450-Terp, domain 2"/>
    <property type="match status" value="1"/>
</dbReference>
<dbReference type="GO" id="GO:0005829">
    <property type="term" value="C:cytosol"/>
    <property type="evidence" value="ECO:0007669"/>
    <property type="project" value="TreeGrafter"/>
</dbReference>
<dbReference type="PANTHER" id="PTHR11739:SF4">
    <property type="entry name" value="CITRATE SYNTHASE, PEROXISOMAL"/>
    <property type="match status" value="1"/>
</dbReference>
<evidence type="ECO:0000256" key="8">
    <source>
        <dbReference type="RuleBase" id="RU003406"/>
    </source>
</evidence>
<dbReference type="InParanoid" id="A0LVH0"/>
<reference evidence="9 10" key="1">
    <citation type="journal article" date="2009" name="Genome Res.">
        <title>Complete genome of the cellulolytic thermophile Acidothermus cellulolyticus 11B provides insights into its ecophysiological and evolutionary adaptations.</title>
        <authorList>
            <person name="Barabote R.D."/>
            <person name="Xie G."/>
            <person name="Leu D.H."/>
            <person name="Normand P."/>
            <person name="Necsulea A."/>
            <person name="Daubin V."/>
            <person name="Medigue C."/>
            <person name="Adney W.S."/>
            <person name="Xu X.C."/>
            <person name="Lapidus A."/>
            <person name="Parales R.E."/>
            <person name="Detter C."/>
            <person name="Pujic P."/>
            <person name="Bruce D."/>
            <person name="Lavire C."/>
            <person name="Challacombe J.F."/>
            <person name="Brettin T.S."/>
            <person name="Berry A.M."/>
        </authorList>
    </citation>
    <scope>NUCLEOTIDE SEQUENCE [LARGE SCALE GENOMIC DNA]</scope>
    <source>
        <strain evidence="10">ATCC 43068 / DSM 8971 / 11B</strain>
    </source>
</reference>
<dbReference type="HOGENOM" id="CLU_025068_2_1_11"/>
<evidence type="ECO:0000256" key="1">
    <source>
        <dbReference type="ARBA" id="ARBA00005163"/>
    </source>
</evidence>
<evidence type="ECO:0000256" key="6">
    <source>
        <dbReference type="PIRNR" id="PIRNR001369"/>
    </source>
</evidence>
<dbReference type="KEGG" id="ace:Acel_1658"/>
<evidence type="ECO:0000256" key="7">
    <source>
        <dbReference type="PIRSR" id="PIRSR001369-1"/>
    </source>
</evidence>
<dbReference type="eggNOG" id="COG0372">
    <property type="taxonomic scope" value="Bacteria"/>
</dbReference>
<dbReference type="PANTHER" id="PTHR11739">
    <property type="entry name" value="CITRATE SYNTHASE"/>
    <property type="match status" value="1"/>
</dbReference>
<dbReference type="GO" id="GO:0036440">
    <property type="term" value="F:citrate synthase activity"/>
    <property type="evidence" value="ECO:0007669"/>
    <property type="project" value="UniProtKB-EC"/>
</dbReference>
<evidence type="ECO:0000256" key="2">
    <source>
        <dbReference type="ARBA" id="ARBA00010566"/>
    </source>
</evidence>
<keyword evidence="10" id="KW-1185">Reference proteome</keyword>
<dbReference type="STRING" id="351607.Acel_1658"/>
<dbReference type="NCBIfam" id="NF010636">
    <property type="entry name" value="PRK14033.1"/>
    <property type="match status" value="1"/>
</dbReference>
<dbReference type="EMBL" id="CP000481">
    <property type="protein sequence ID" value="ABK53430.1"/>
    <property type="molecule type" value="Genomic_DNA"/>
</dbReference>
<dbReference type="RefSeq" id="WP_011720493.1">
    <property type="nucleotide sequence ID" value="NC_008578.1"/>
</dbReference>
<feature type="active site" evidence="7">
    <location>
        <position position="264"/>
    </location>
</feature>
<dbReference type="InterPro" id="IPR019810">
    <property type="entry name" value="Citrate_synthase_AS"/>
</dbReference>
<dbReference type="PROSITE" id="PS00480">
    <property type="entry name" value="CITRATE_SYNTHASE"/>
    <property type="match status" value="1"/>
</dbReference>
<dbReference type="Proteomes" id="UP000008221">
    <property type="component" value="Chromosome"/>
</dbReference>
<evidence type="ECO:0000313" key="10">
    <source>
        <dbReference type="Proteomes" id="UP000008221"/>
    </source>
</evidence>
<dbReference type="InterPro" id="IPR024176">
    <property type="entry name" value="Citrate_synthase_bac-typ"/>
</dbReference>
<proteinExistence type="inferred from homology"/>
<dbReference type="InterPro" id="IPR016142">
    <property type="entry name" value="Citrate_synth-like_lrg_a-sub"/>
</dbReference>
<dbReference type="InterPro" id="IPR002020">
    <property type="entry name" value="Citrate_synthase"/>
</dbReference>
<dbReference type="PIRSF" id="PIRSF001369">
    <property type="entry name" value="Citrate_synth"/>
    <property type="match status" value="1"/>
</dbReference>
<organism evidence="9 10">
    <name type="scientific">Acidothermus cellulolyticus (strain ATCC 43068 / DSM 8971 / 11B)</name>
    <dbReference type="NCBI Taxonomy" id="351607"/>
    <lineage>
        <taxon>Bacteria</taxon>
        <taxon>Bacillati</taxon>
        <taxon>Actinomycetota</taxon>
        <taxon>Actinomycetes</taxon>
        <taxon>Acidothermales</taxon>
        <taxon>Acidothermaceae</taxon>
        <taxon>Acidothermus</taxon>
    </lineage>
</organism>
<name>A0LVH0_ACIC1</name>
<keyword evidence="3" id="KW-0816">Tricarboxylic acid cycle</keyword>
<dbReference type="Gene3D" id="1.10.580.10">
    <property type="entry name" value="Citrate Synthase, domain 1"/>
    <property type="match status" value="1"/>
</dbReference>
<dbReference type="Pfam" id="PF00285">
    <property type="entry name" value="Citrate_synt"/>
    <property type="match status" value="1"/>
</dbReference>
<comment type="catalytic activity">
    <reaction evidence="5">
        <text>oxaloacetate + acetyl-CoA + H2O = citrate + CoA + H(+)</text>
        <dbReference type="Rhea" id="RHEA:16845"/>
        <dbReference type="ChEBI" id="CHEBI:15377"/>
        <dbReference type="ChEBI" id="CHEBI:15378"/>
        <dbReference type="ChEBI" id="CHEBI:16452"/>
        <dbReference type="ChEBI" id="CHEBI:16947"/>
        <dbReference type="ChEBI" id="CHEBI:57287"/>
        <dbReference type="ChEBI" id="CHEBI:57288"/>
        <dbReference type="EC" id="2.3.3.16"/>
    </reaction>
</comment>
<dbReference type="PRINTS" id="PR00143">
    <property type="entry name" value="CITRTSNTHASE"/>
</dbReference>
<dbReference type="CDD" id="cd06111">
    <property type="entry name" value="DsCS_like"/>
    <property type="match status" value="1"/>
</dbReference>
<keyword evidence="9" id="KW-0012">Acyltransferase</keyword>
<evidence type="ECO:0000256" key="5">
    <source>
        <dbReference type="ARBA" id="ARBA00049288"/>
    </source>
</evidence>
<dbReference type="GO" id="GO:0005975">
    <property type="term" value="P:carbohydrate metabolic process"/>
    <property type="evidence" value="ECO:0007669"/>
    <property type="project" value="TreeGrafter"/>
</dbReference>
<dbReference type="UniPathway" id="UPA00223"/>
<sequence>MTSEQSPTVHKGLVGVYADTTAVSTIDEPTNTLIYRGYPAAQLAERYSIEHIAYLLWYGDLPTAAEFDAFTSRIRAAYRLDPAVADWLATTRPDTHPMDLLRTAVSILGATDSSTPQLDRDTTLAQATRLLAQMPAVVAAIQRHRHAQPPIPADPGLGIAENFFHMCFDDIPSEPMVRAFETSLILYAEHGFNASTFTARVVTSTLADLYSAITAAIGALKGPLHGGANEAVMYMLQQIDSPEAAADWVRRALERKERIMGFGHRVYKHGDSRVPAMEKALKTVVAERGATDLLARYHAVQDAVYQAKQLLPNLDFPAGPAYYLMGFDIPIFTPIFAMARVTGWVAHVLEQRADNALIRPLAVYTGPTSRPLP</sequence>